<evidence type="ECO:0000256" key="6">
    <source>
        <dbReference type="ARBA" id="ARBA00023316"/>
    </source>
</evidence>
<feature type="active site" description="Nucleophile" evidence="7">
    <location>
        <position position="153"/>
    </location>
</feature>
<sequence length="473" mass="49896">MLKRLVLFVGVGMALAGCQESAKYASNTKARAPIPTETVSLMREKGMEQSSPILVRIFKKEAELEVWKKGRDGRFALLKTYPICRWSGQLGPKKKEGDRQAPEGFYSITPALMNPNSSYYLSFDMGYPNAFDRANGRTGRYLMVHGACSSAGCYSMTDEQIAEIYAIGREAFNGGQRKFQVQAYPFRMTPENMAKHRLDPNIAFWRNLKEGSDNFETTGLEPDVSVCGKRYVFNARNSSKFSAAGACPTLDIDSGIKQAVAAKQQADDAKIADLLSKGTPAVRLVYQDGGQHAVFRGGRHPEAGLLAFSRRTPGYDPTLVSRPDALAAGPQEIVLNDGGAPATQVAAAAPAESAPREATAPKVTAPATQMAAAAQPAAAQSVPLPTPRPGAVLVAAATAPGEPAPAVTGKPSLFNRMMSFSGLGSSESASTAVEANVPAADAIVTAATPTPASPVADAPAVRPAADATTTGLW</sequence>
<name>A0ABX0UZR8_9HYPH</name>
<keyword evidence="5 7" id="KW-0573">Peptidoglycan synthesis</keyword>
<proteinExistence type="inferred from homology"/>
<dbReference type="InterPro" id="IPR038063">
    <property type="entry name" value="Transpep_catalytic_dom"/>
</dbReference>
<evidence type="ECO:0000256" key="5">
    <source>
        <dbReference type="ARBA" id="ARBA00022984"/>
    </source>
</evidence>
<keyword evidence="11" id="KW-1185">Reference proteome</keyword>
<dbReference type="PROSITE" id="PS52029">
    <property type="entry name" value="LD_TPASE"/>
    <property type="match status" value="1"/>
</dbReference>
<evidence type="ECO:0000313" key="10">
    <source>
        <dbReference type="EMBL" id="NIJ58403.1"/>
    </source>
</evidence>
<protein>
    <submittedName>
        <fullName evidence="10">Murein L,D-transpeptidase YafK</fullName>
    </submittedName>
</protein>
<dbReference type="Pfam" id="PF03734">
    <property type="entry name" value="YkuD"/>
    <property type="match status" value="1"/>
</dbReference>
<comment type="similarity">
    <text evidence="2">Belongs to the YkuD family.</text>
</comment>
<feature type="active site" description="Proton donor/acceptor" evidence="7">
    <location>
        <position position="145"/>
    </location>
</feature>
<feature type="region of interest" description="Disordered" evidence="8">
    <location>
        <begin position="449"/>
        <end position="473"/>
    </location>
</feature>
<dbReference type="PANTHER" id="PTHR36699:SF1">
    <property type="entry name" value="L,D-TRANSPEPTIDASE YAFK-RELATED"/>
    <property type="match status" value="1"/>
</dbReference>
<reference evidence="10 11" key="1">
    <citation type="submission" date="2020-03" db="EMBL/GenBank/DDBJ databases">
        <title>Genomic Encyclopedia of Type Strains, Phase IV (KMG-IV): sequencing the most valuable type-strain genomes for metagenomic binning, comparative biology and taxonomic classification.</title>
        <authorList>
            <person name="Goeker M."/>
        </authorList>
    </citation>
    <scope>NUCLEOTIDE SEQUENCE [LARGE SCALE GENOMIC DNA]</scope>
    <source>
        <strain evidence="10 11">DSM 103870</strain>
    </source>
</reference>
<evidence type="ECO:0000259" key="9">
    <source>
        <dbReference type="PROSITE" id="PS52029"/>
    </source>
</evidence>
<evidence type="ECO:0000256" key="7">
    <source>
        <dbReference type="PROSITE-ProRule" id="PRU01373"/>
    </source>
</evidence>
<comment type="caution">
    <text evidence="10">The sequence shown here is derived from an EMBL/GenBank/DDBJ whole genome shotgun (WGS) entry which is preliminary data.</text>
</comment>
<accession>A0ABX0UZR8</accession>
<keyword evidence="6 7" id="KW-0961">Cell wall biogenesis/degradation</keyword>
<evidence type="ECO:0000256" key="4">
    <source>
        <dbReference type="ARBA" id="ARBA00022960"/>
    </source>
</evidence>
<comment type="pathway">
    <text evidence="1 7">Cell wall biogenesis; peptidoglycan biosynthesis.</text>
</comment>
<organism evidence="10 11">
    <name type="scientific">Pseudochelatococcus lubricantis</name>
    <dbReference type="NCBI Taxonomy" id="1538102"/>
    <lineage>
        <taxon>Bacteria</taxon>
        <taxon>Pseudomonadati</taxon>
        <taxon>Pseudomonadota</taxon>
        <taxon>Alphaproteobacteria</taxon>
        <taxon>Hyphomicrobiales</taxon>
        <taxon>Chelatococcaceae</taxon>
        <taxon>Pseudochelatococcus</taxon>
    </lineage>
</organism>
<evidence type="ECO:0000256" key="2">
    <source>
        <dbReference type="ARBA" id="ARBA00005992"/>
    </source>
</evidence>
<evidence type="ECO:0000256" key="1">
    <source>
        <dbReference type="ARBA" id="ARBA00004752"/>
    </source>
</evidence>
<dbReference type="EMBL" id="JAASQI010000004">
    <property type="protein sequence ID" value="NIJ58403.1"/>
    <property type="molecule type" value="Genomic_DNA"/>
</dbReference>
<evidence type="ECO:0000256" key="3">
    <source>
        <dbReference type="ARBA" id="ARBA00022679"/>
    </source>
</evidence>
<keyword evidence="3" id="KW-0808">Transferase</keyword>
<dbReference type="SUPFAM" id="SSF141523">
    <property type="entry name" value="L,D-transpeptidase catalytic domain-like"/>
    <property type="match status" value="1"/>
</dbReference>
<dbReference type="InterPro" id="IPR005490">
    <property type="entry name" value="LD_TPept_cat_dom"/>
</dbReference>
<dbReference type="Proteomes" id="UP001429580">
    <property type="component" value="Unassembled WGS sequence"/>
</dbReference>
<dbReference type="RefSeq" id="WP_166952499.1">
    <property type="nucleotide sequence ID" value="NZ_JAASQI010000004.1"/>
</dbReference>
<keyword evidence="4 7" id="KW-0133">Cell shape</keyword>
<dbReference type="CDD" id="cd16913">
    <property type="entry name" value="YkuD_like"/>
    <property type="match status" value="1"/>
</dbReference>
<dbReference type="PROSITE" id="PS51257">
    <property type="entry name" value="PROKAR_LIPOPROTEIN"/>
    <property type="match status" value="1"/>
</dbReference>
<evidence type="ECO:0000313" key="11">
    <source>
        <dbReference type="Proteomes" id="UP001429580"/>
    </source>
</evidence>
<evidence type="ECO:0000256" key="8">
    <source>
        <dbReference type="SAM" id="MobiDB-lite"/>
    </source>
</evidence>
<gene>
    <name evidence="10" type="ORF">FHS82_002245</name>
</gene>
<dbReference type="PANTHER" id="PTHR36699">
    <property type="entry name" value="LD-TRANSPEPTIDASE"/>
    <property type="match status" value="1"/>
</dbReference>
<feature type="domain" description="L,D-TPase catalytic" evidence="9">
    <location>
        <begin position="53"/>
        <end position="184"/>
    </location>
</feature>